<dbReference type="PANTHER" id="PTHR14614">
    <property type="entry name" value="HEPATOCELLULAR CARCINOMA-ASSOCIATED ANTIGEN"/>
    <property type="match status" value="1"/>
</dbReference>
<protein>
    <submittedName>
        <fullName evidence="1">Uncharacterized protein</fullName>
    </submittedName>
</protein>
<dbReference type="Pfam" id="PF10294">
    <property type="entry name" value="Methyltransf_16"/>
    <property type="match status" value="1"/>
</dbReference>
<comment type="caution">
    <text evidence="1">The sequence shown here is derived from an EMBL/GenBank/DDBJ whole genome shotgun (WGS) entry which is preliminary data.</text>
</comment>
<proteinExistence type="predicted"/>
<gene>
    <name evidence="1" type="ORF">EST38_g9529</name>
</gene>
<name>A0A4Q2DCL5_9AGAR</name>
<dbReference type="STRING" id="2316362.A0A4Q2DCL5"/>
<dbReference type="PANTHER" id="PTHR14614:SF161">
    <property type="match status" value="1"/>
</dbReference>
<dbReference type="InterPro" id="IPR029063">
    <property type="entry name" value="SAM-dependent_MTases_sf"/>
</dbReference>
<dbReference type="EMBL" id="SDEE01000449">
    <property type="protein sequence ID" value="RXW16324.1"/>
    <property type="molecule type" value="Genomic_DNA"/>
</dbReference>
<sequence>MAANPNFPKDLNIEPLNASKFASVQDDNFDAQAQQDAIQEYGIAGRVWEAAYPMILYINPPESWSFDPPSLLNDNPGSKHNWDRPPYSVLELGSGTGVVAACLAAVLRDGDLLIATDLPEVCPLLEKNLSKRTDAKARVAVRPLAWGTAQHVQEIRQEFNPLGLTHIICLLPGTPRASSAESYSSYVSRKLRFD</sequence>
<dbReference type="AlphaFoldDB" id="A0A4Q2DCL5"/>
<dbReference type="SUPFAM" id="SSF53335">
    <property type="entry name" value="S-adenosyl-L-methionine-dependent methyltransferases"/>
    <property type="match status" value="1"/>
</dbReference>
<dbReference type="GO" id="GO:0032991">
    <property type="term" value="C:protein-containing complex"/>
    <property type="evidence" value="ECO:0007669"/>
    <property type="project" value="TreeGrafter"/>
</dbReference>
<accession>A0A4Q2DCL5</accession>
<dbReference type="InterPro" id="IPR019410">
    <property type="entry name" value="Methyltransf_16"/>
</dbReference>
<dbReference type="OrthoDB" id="413520at2759"/>
<evidence type="ECO:0000313" key="2">
    <source>
        <dbReference type="Proteomes" id="UP000290288"/>
    </source>
</evidence>
<dbReference type="GO" id="GO:0005829">
    <property type="term" value="C:cytosol"/>
    <property type="evidence" value="ECO:0007669"/>
    <property type="project" value="TreeGrafter"/>
</dbReference>
<dbReference type="Gene3D" id="3.40.50.150">
    <property type="entry name" value="Vaccinia Virus protein VP39"/>
    <property type="match status" value="1"/>
</dbReference>
<keyword evidence="2" id="KW-1185">Reference proteome</keyword>
<evidence type="ECO:0000313" key="1">
    <source>
        <dbReference type="EMBL" id="RXW16324.1"/>
    </source>
</evidence>
<dbReference type="GO" id="GO:0008757">
    <property type="term" value="F:S-adenosylmethionine-dependent methyltransferase activity"/>
    <property type="evidence" value="ECO:0007669"/>
    <property type="project" value="UniProtKB-ARBA"/>
</dbReference>
<reference evidence="1 2" key="1">
    <citation type="submission" date="2019-01" db="EMBL/GenBank/DDBJ databases">
        <title>Draft genome sequence of Psathyrella aberdarensis IHI B618.</title>
        <authorList>
            <person name="Buettner E."/>
            <person name="Kellner H."/>
        </authorList>
    </citation>
    <scope>NUCLEOTIDE SEQUENCE [LARGE SCALE GENOMIC DNA]</scope>
    <source>
        <strain evidence="1 2">IHI B618</strain>
    </source>
</reference>
<organism evidence="1 2">
    <name type="scientific">Candolleomyces aberdarensis</name>
    <dbReference type="NCBI Taxonomy" id="2316362"/>
    <lineage>
        <taxon>Eukaryota</taxon>
        <taxon>Fungi</taxon>
        <taxon>Dikarya</taxon>
        <taxon>Basidiomycota</taxon>
        <taxon>Agaricomycotina</taxon>
        <taxon>Agaricomycetes</taxon>
        <taxon>Agaricomycetidae</taxon>
        <taxon>Agaricales</taxon>
        <taxon>Agaricineae</taxon>
        <taxon>Psathyrellaceae</taxon>
        <taxon>Candolleomyces</taxon>
    </lineage>
</organism>
<dbReference type="Proteomes" id="UP000290288">
    <property type="component" value="Unassembled WGS sequence"/>
</dbReference>